<accession>A0A1G8BXX5</accession>
<dbReference type="EMBL" id="LT629692">
    <property type="protein sequence ID" value="SDH37929.1"/>
    <property type="molecule type" value="Genomic_DNA"/>
</dbReference>
<sequence length="157" mass="17377">MSSRILVVVMAAVLALYIALVAQRAFLLLVSGEPVLIAMGAALVVLPLIAGWALGRELWFGFRAERIARCLEIEGGLPEEVVTVRPSGRVMREDGDAVFPAFRADVEQHPDDWRAWYRLALAYDAAGDRRRARSSVRQSIRLEAAERRGRRGAPPRG</sequence>
<dbReference type="Proteomes" id="UP000199009">
    <property type="component" value="Chromosome I"/>
</dbReference>
<dbReference type="AlphaFoldDB" id="A0A1G8BXX5"/>
<evidence type="ECO:0008006" key="4">
    <source>
        <dbReference type="Google" id="ProtNLM"/>
    </source>
</evidence>
<keyword evidence="3" id="KW-1185">Reference proteome</keyword>
<feature type="transmembrane region" description="Helical" evidence="1">
    <location>
        <begin position="34"/>
        <end position="54"/>
    </location>
</feature>
<keyword evidence="1" id="KW-0812">Transmembrane</keyword>
<dbReference type="Gene3D" id="1.25.40.10">
    <property type="entry name" value="Tetratricopeptide repeat domain"/>
    <property type="match status" value="1"/>
</dbReference>
<organism evidence="2 3">
    <name type="scientific">Microbacterium pygmaeum</name>
    <dbReference type="NCBI Taxonomy" id="370764"/>
    <lineage>
        <taxon>Bacteria</taxon>
        <taxon>Bacillati</taxon>
        <taxon>Actinomycetota</taxon>
        <taxon>Actinomycetes</taxon>
        <taxon>Micrococcales</taxon>
        <taxon>Microbacteriaceae</taxon>
        <taxon>Microbacterium</taxon>
    </lineage>
</organism>
<evidence type="ECO:0000256" key="1">
    <source>
        <dbReference type="SAM" id="Phobius"/>
    </source>
</evidence>
<dbReference type="InterPro" id="IPR011990">
    <property type="entry name" value="TPR-like_helical_dom_sf"/>
</dbReference>
<dbReference type="RefSeq" id="WP_091491638.1">
    <property type="nucleotide sequence ID" value="NZ_LT629692.1"/>
</dbReference>
<proteinExistence type="predicted"/>
<evidence type="ECO:0000313" key="3">
    <source>
        <dbReference type="Proteomes" id="UP000199009"/>
    </source>
</evidence>
<evidence type="ECO:0000313" key="2">
    <source>
        <dbReference type="EMBL" id="SDH37929.1"/>
    </source>
</evidence>
<name>A0A1G8BXX5_9MICO</name>
<dbReference type="OrthoDB" id="4485518at2"/>
<keyword evidence="1" id="KW-1133">Transmembrane helix</keyword>
<gene>
    <name evidence="2" type="ORF">SAMN04489810_2927</name>
</gene>
<dbReference type="SUPFAM" id="SSF48452">
    <property type="entry name" value="TPR-like"/>
    <property type="match status" value="1"/>
</dbReference>
<dbReference type="STRING" id="370764.SAMN04489810_2927"/>
<keyword evidence="1" id="KW-0472">Membrane</keyword>
<reference evidence="2 3" key="1">
    <citation type="submission" date="2016-10" db="EMBL/GenBank/DDBJ databases">
        <authorList>
            <person name="de Groot N.N."/>
        </authorList>
    </citation>
    <scope>NUCLEOTIDE SEQUENCE [LARGE SCALE GENOMIC DNA]</scope>
    <source>
        <strain evidence="2 3">DSM 23142</strain>
    </source>
</reference>
<protein>
    <recommendedName>
        <fullName evidence="4">Tetratricopeptide repeat-containing protein</fullName>
    </recommendedName>
</protein>